<comment type="similarity">
    <text evidence="4 14">Belongs to the class-III pyridoxal-phosphate-dependent aminotransferase family.</text>
</comment>
<keyword evidence="7 16" id="KW-0032">Aminotransferase</keyword>
<organism evidence="16">
    <name type="scientific">uncultured Mycobacteriales bacterium</name>
    <dbReference type="NCBI Taxonomy" id="581187"/>
    <lineage>
        <taxon>Bacteria</taxon>
        <taxon>Bacillati</taxon>
        <taxon>Actinomycetota</taxon>
        <taxon>Actinomycetes</taxon>
        <taxon>Mycobacteriales</taxon>
        <taxon>environmental samples</taxon>
    </lineage>
</organism>
<evidence type="ECO:0000256" key="2">
    <source>
        <dbReference type="ARBA" id="ARBA00002189"/>
    </source>
</evidence>
<dbReference type="InterPro" id="IPR015421">
    <property type="entry name" value="PyrdxlP-dep_Trfase_major"/>
</dbReference>
<keyword evidence="8 16" id="KW-0808">Transferase</keyword>
<evidence type="ECO:0000256" key="15">
    <source>
        <dbReference type="SAM" id="MobiDB-lite"/>
    </source>
</evidence>
<dbReference type="Pfam" id="PF00202">
    <property type="entry name" value="Aminotran_3"/>
    <property type="match status" value="1"/>
</dbReference>
<comment type="catalytic activity">
    <reaction evidence="13">
        <text>L-2,4-diaminobutanoate + 2-oxoglutarate = L-aspartate 4-semialdehyde + L-glutamate</text>
        <dbReference type="Rhea" id="RHEA:11160"/>
        <dbReference type="ChEBI" id="CHEBI:16810"/>
        <dbReference type="ChEBI" id="CHEBI:29985"/>
        <dbReference type="ChEBI" id="CHEBI:58761"/>
        <dbReference type="ChEBI" id="CHEBI:537519"/>
        <dbReference type="EC" id="2.6.1.76"/>
    </reaction>
</comment>
<sequence length="473" mass="50451">MTGGPPDAPAHPTLRSPLPGHTSRAYLRRQENRESNARTYPRRIPIAVRRAWGSWIEDVDGNVLIDFLAGAGALPLGHSHPEVVEAAVRQLRLHAHGLDLPTPAKDEFTETHLGLLPASLRPGMKMHFCGPTGANAVEAALKLCKTATGRSEIVSFSGGFHGSTHGAMAVTSLVEQKEPVPGGMPGVHFFPYSHCYRCPLALDPAHCDTNCAAYLEHALNDTHGGIARPAAFILELVQGEGGVVPATAEFARRVQALARELDVPLVVDEIQTGYGRTGTWFAFEQYGLEPDVILASKAAGGIGLPVAVMFYSRRLDTWAPGAHIGTFRGHQPAFAASVAAINVMRRERVLDNVAEQGAAITGRLRELRDRYPFLGDVRGRGLMIGVEVVDPATGAPDPTRAARIQAGCLRRGLILELGGRNDAVVRMLPPLNVETRVVQTALRIIEATLNSVAAAPPGPLVDPVLEPAAGTAD</sequence>
<keyword evidence="9 14" id="KW-0663">Pyridoxal phosphate</keyword>
<evidence type="ECO:0000256" key="3">
    <source>
        <dbReference type="ARBA" id="ARBA00004946"/>
    </source>
</evidence>
<dbReference type="PANTHER" id="PTHR43552">
    <property type="entry name" value="DIAMINOBUTYRATE--2-OXOGLUTARATE AMINOTRANSFERASE"/>
    <property type="match status" value="1"/>
</dbReference>
<dbReference type="GO" id="GO:0030170">
    <property type="term" value="F:pyridoxal phosphate binding"/>
    <property type="evidence" value="ECO:0007669"/>
    <property type="project" value="InterPro"/>
</dbReference>
<evidence type="ECO:0000256" key="14">
    <source>
        <dbReference type="RuleBase" id="RU003560"/>
    </source>
</evidence>
<gene>
    <name evidence="16" type="ORF">AVDCRST_MAG41-915</name>
</gene>
<evidence type="ECO:0000256" key="7">
    <source>
        <dbReference type="ARBA" id="ARBA00022576"/>
    </source>
</evidence>
<dbReference type="InterPro" id="IPR005814">
    <property type="entry name" value="Aminotrans_3"/>
</dbReference>
<accession>A0A6J4HS63</accession>
<evidence type="ECO:0000256" key="9">
    <source>
        <dbReference type="ARBA" id="ARBA00022898"/>
    </source>
</evidence>
<evidence type="ECO:0000256" key="8">
    <source>
        <dbReference type="ARBA" id="ARBA00022679"/>
    </source>
</evidence>
<evidence type="ECO:0000256" key="4">
    <source>
        <dbReference type="ARBA" id="ARBA00008954"/>
    </source>
</evidence>
<dbReference type="AlphaFoldDB" id="A0A6J4HS63"/>
<comment type="pathway">
    <text evidence="3">Amine and polyamine biosynthesis; ectoine biosynthesis; L-ectoine from L-aspartate 4-semialdehyde: step 1/3.</text>
</comment>
<dbReference type="PROSITE" id="PS00600">
    <property type="entry name" value="AA_TRANSFER_CLASS_3"/>
    <property type="match status" value="1"/>
</dbReference>
<comment type="function">
    <text evidence="2">Catalyzes reversively the conversion of L-aspartate beta-semialdehyde (ASA) to L-2,4-diaminobutyrate (DABA) by transamination with L-glutamate.</text>
</comment>
<dbReference type="GO" id="GO:0045303">
    <property type="term" value="F:diaminobutyrate-2-oxoglutarate transaminase activity"/>
    <property type="evidence" value="ECO:0007669"/>
    <property type="project" value="UniProtKB-EC"/>
</dbReference>
<dbReference type="InterPro" id="IPR049704">
    <property type="entry name" value="Aminotrans_3_PPA_site"/>
</dbReference>
<dbReference type="CDD" id="cd00610">
    <property type="entry name" value="OAT_like"/>
    <property type="match status" value="1"/>
</dbReference>
<evidence type="ECO:0000313" key="16">
    <source>
        <dbReference type="EMBL" id="CAA9231357.1"/>
    </source>
</evidence>
<evidence type="ECO:0000256" key="13">
    <source>
        <dbReference type="ARBA" id="ARBA00049111"/>
    </source>
</evidence>
<dbReference type="Gene3D" id="3.40.640.10">
    <property type="entry name" value="Type I PLP-dependent aspartate aminotransferase-like (Major domain)"/>
    <property type="match status" value="1"/>
</dbReference>
<evidence type="ECO:0000256" key="1">
    <source>
        <dbReference type="ARBA" id="ARBA00001933"/>
    </source>
</evidence>
<comment type="cofactor">
    <cofactor evidence="1">
        <name>pyridoxal 5'-phosphate</name>
        <dbReference type="ChEBI" id="CHEBI:597326"/>
    </cofactor>
</comment>
<reference evidence="16" key="1">
    <citation type="submission" date="2020-02" db="EMBL/GenBank/DDBJ databases">
        <authorList>
            <person name="Meier V. D."/>
        </authorList>
    </citation>
    <scope>NUCLEOTIDE SEQUENCE</scope>
    <source>
        <strain evidence="16">AVDCRST_MAG41</strain>
    </source>
</reference>
<dbReference type="EMBL" id="CADCTP010000096">
    <property type="protein sequence ID" value="CAA9231357.1"/>
    <property type="molecule type" value="Genomic_DNA"/>
</dbReference>
<dbReference type="NCBIfam" id="TIGR00709">
    <property type="entry name" value="dat"/>
    <property type="match status" value="1"/>
</dbReference>
<name>A0A6J4HS63_9ACTN</name>
<evidence type="ECO:0000256" key="10">
    <source>
        <dbReference type="ARBA" id="ARBA00029744"/>
    </source>
</evidence>
<dbReference type="InterPro" id="IPR015422">
    <property type="entry name" value="PyrdxlP-dep_Trfase_small"/>
</dbReference>
<evidence type="ECO:0000256" key="6">
    <source>
        <dbReference type="ARBA" id="ARBA00014798"/>
    </source>
</evidence>
<dbReference type="Gene3D" id="3.90.1150.10">
    <property type="entry name" value="Aspartate Aminotransferase, domain 1"/>
    <property type="match status" value="1"/>
</dbReference>
<dbReference type="PIRSF" id="PIRSF000521">
    <property type="entry name" value="Transaminase_4ab_Lys_Orn"/>
    <property type="match status" value="1"/>
</dbReference>
<proteinExistence type="inferred from homology"/>
<dbReference type="SUPFAM" id="SSF53383">
    <property type="entry name" value="PLP-dependent transferases"/>
    <property type="match status" value="1"/>
</dbReference>
<feature type="region of interest" description="Disordered" evidence="15">
    <location>
        <begin position="1"/>
        <end position="22"/>
    </location>
</feature>
<evidence type="ECO:0000256" key="5">
    <source>
        <dbReference type="ARBA" id="ARBA00013155"/>
    </source>
</evidence>
<dbReference type="EC" id="2.6.1.76" evidence="5"/>
<evidence type="ECO:0000256" key="12">
    <source>
        <dbReference type="ARBA" id="ARBA00031476"/>
    </source>
</evidence>
<dbReference type="InterPro" id="IPR015424">
    <property type="entry name" value="PyrdxlP-dep_Trfase"/>
</dbReference>
<dbReference type="InterPro" id="IPR004637">
    <property type="entry name" value="Dat"/>
</dbReference>
<protein>
    <recommendedName>
        <fullName evidence="6">Diaminobutyrate--2-oxoglutarate transaminase</fullName>
        <ecNumber evidence="5">2.6.1.76</ecNumber>
    </recommendedName>
    <alternativeName>
        <fullName evidence="11">DABA aminotransferase</fullName>
    </alternativeName>
    <alternativeName>
        <fullName evidence="12">Diaminobutyrate--2-oxoglutarate aminotransferase</fullName>
    </alternativeName>
    <alternativeName>
        <fullName evidence="10">L-2,4-diaminobutyric acid transaminase</fullName>
    </alternativeName>
</protein>
<evidence type="ECO:0000256" key="11">
    <source>
        <dbReference type="ARBA" id="ARBA00030665"/>
    </source>
</evidence>
<dbReference type="PANTHER" id="PTHR43552:SF1">
    <property type="entry name" value="DIAMINOBUTYRATE--2-OXOGLUTARATE AMINOTRANSFERASE"/>
    <property type="match status" value="1"/>
</dbReference>